<name>A0ABS2EVR3_9BACE</name>
<proteinExistence type="predicted"/>
<sequence>MCGQLITIPYGNEKKVIEAHHIDPFITSLNNNFSNVIILCPNHHRIIHAYNPIFRLKTKDFLYPNGYKEGLQLNLHL</sequence>
<dbReference type="EMBL" id="JACJJW010000021">
    <property type="protein sequence ID" value="MBM6758765.1"/>
    <property type="molecule type" value="Genomic_DNA"/>
</dbReference>
<dbReference type="Proteomes" id="UP000703295">
    <property type="component" value="Unassembled WGS sequence"/>
</dbReference>
<keyword evidence="1" id="KW-0540">Nuclease</keyword>
<evidence type="ECO:0000313" key="1">
    <source>
        <dbReference type="EMBL" id="MBM6758765.1"/>
    </source>
</evidence>
<comment type="caution">
    <text evidence="1">The sequence shown here is derived from an EMBL/GenBank/DDBJ whole genome shotgun (WGS) entry which is preliminary data.</text>
</comment>
<dbReference type="InterPro" id="IPR003615">
    <property type="entry name" value="HNH_nuc"/>
</dbReference>
<dbReference type="CDD" id="cd00085">
    <property type="entry name" value="HNHc"/>
    <property type="match status" value="1"/>
</dbReference>
<accession>A0ABS2EVR3</accession>
<evidence type="ECO:0000313" key="2">
    <source>
        <dbReference type="Proteomes" id="UP000703295"/>
    </source>
</evidence>
<organism evidence="1 2">
    <name type="scientific">Bacteroides mediterraneensis</name>
    <dbReference type="NCBI Taxonomy" id="1841856"/>
    <lineage>
        <taxon>Bacteria</taxon>
        <taxon>Pseudomonadati</taxon>
        <taxon>Bacteroidota</taxon>
        <taxon>Bacteroidia</taxon>
        <taxon>Bacteroidales</taxon>
        <taxon>Bacteroidaceae</taxon>
        <taxon>Bacteroides</taxon>
    </lineage>
</organism>
<dbReference type="GO" id="GO:0004519">
    <property type="term" value="F:endonuclease activity"/>
    <property type="evidence" value="ECO:0007669"/>
    <property type="project" value="UniProtKB-KW"/>
</dbReference>
<reference evidence="1 2" key="1">
    <citation type="journal article" date="2021" name="Sci. Rep.">
        <title>The distribution of antibiotic resistance genes in chicken gut microbiota commensals.</title>
        <authorList>
            <person name="Juricova H."/>
            <person name="Matiasovicova J."/>
            <person name="Kubasova T."/>
            <person name="Cejkova D."/>
            <person name="Rychlik I."/>
        </authorList>
    </citation>
    <scope>NUCLEOTIDE SEQUENCE [LARGE SCALE GENOMIC DNA]</scope>
    <source>
        <strain evidence="1 2">An801</strain>
    </source>
</reference>
<protein>
    <submittedName>
        <fullName evidence="1">HNH endonuclease</fullName>
    </submittedName>
</protein>
<gene>
    <name evidence="1" type="ORF">H6A31_08765</name>
</gene>
<keyword evidence="1" id="KW-0255">Endonuclease</keyword>
<keyword evidence="1" id="KW-0378">Hydrolase</keyword>
<keyword evidence="2" id="KW-1185">Reference proteome</keyword>